<evidence type="ECO:0000313" key="2">
    <source>
        <dbReference type="Proteomes" id="UP000595197"/>
    </source>
</evidence>
<reference evidence="1" key="1">
    <citation type="submission" date="2021-02" db="EMBL/GenBank/DDBJ databases">
        <title>Skermanella TT6 skin isolate.</title>
        <authorList>
            <person name="Lee K."/>
            <person name="Ganzorig M."/>
        </authorList>
    </citation>
    <scope>NUCLEOTIDE SEQUENCE</scope>
    <source>
        <strain evidence="1">TT6</strain>
    </source>
</reference>
<protein>
    <submittedName>
        <fullName evidence="1">Uncharacterized protein</fullName>
    </submittedName>
</protein>
<organism evidence="1 2">
    <name type="scientific">Skermanella cutis</name>
    <dbReference type="NCBI Taxonomy" id="2775420"/>
    <lineage>
        <taxon>Bacteria</taxon>
        <taxon>Pseudomonadati</taxon>
        <taxon>Pseudomonadota</taxon>
        <taxon>Alphaproteobacteria</taxon>
        <taxon>Rhodospirillales</taxon>
        <taxon>Azospirillaceae</taxon>
        <taxon>Skermanella</taxon>
    </lineage>
</organism>
<keyword evidence="1" id="KW-0614">Plasmid</keyword>
<evidence type="ECO:0000313" key="1">
    <source>
        <dbReference type="EMBL" id="QQP93576.1"/>
    </source>
</evidence>
<dbReference type="EMBL" id="CP067422">
    <property type="protein sequence ID" value="QQP93576.1"/>
    <property type="molecule type" value="Genomic_DNA"/>
</dbReference>
<gene>
    <name evidence="1" type="ORF">IGS68_31620</name>
</gene>
<accession>A0ABX7BIJ6</accession>
<dbReference type="Proteomes" id="UP000595197">
    <property type="component" value="Plasmid pTT6-2"/>
</dbReference>
<geneLocation type="plasmid" evidence="1 2">
    <name>pTT6-2</name>
</geneLocation>
<dbReference type="RefSeq" id="WP_201083242.1">
    <property type="nucleotide sequence ID" value="NZ_CP067422.1"/>
</dbReference>
<name>A0ABX7BIJ6_9PROT</name>
<proteinExistence type="predicted"/>
<keyword evidence="2" id="KW-1185">Reference proteome</keyword>
<sequence length="116" mass="13076">MTGRPKPEILAQHIGRDFRATEILRAQGVFVLALDGVPVGLRRRNTLVDYPGPKYSRTVFTNAGHCYGLARKLNKLFKWNRFTVLHYPVAGEEGVFLSEGDYYYVYGVEPPPGFNG</sequence>